<dbReference type="InterPro" id="IPR051270">
    <property type="entry name" value="Tyrosine-tRNA_ligase_regulator"/>
</dbReference>
<evidence type="ECO:0000313" key="8">
    <source>
        <dbReference type="Proteomes" id="UP000697297"/>
    </source>
</evidence>
<dbReference type="InterPro" id="IPR002547">
    <property type="entry name" value="tRNA-bd_dom"/>
</dbReference>
<evidence type="ECO:0000256" key="4">
    <source>
        <dbReference type="PROSITE-ProRule" id="PRU00209"/>
    </source>
</evidence>
<dbReference type="GO" id="GO:0000049">
    <property type="term" value="F:tRNA binding"/>
    <property type="evidence" value="ECO:0007669"/>
    <property type="project" value="UniProtKB-UniRule"/>
</dbReference>
<reference evidence="6 8" key="1">
    <citation type="journal article" date="2021" name="G3 (Bethesda)">
        <title>Genomic diversity, chromosomal rearrangements, and interspecies hybridization in the ogataea polymorpha species complex.</title>
        <authorList>
            <person name="Hanson S.J."/>
            <person name="Cinneide E.O."/>
            <person name="Salzberg L.I."/>
            <person name="Wolfe K.H."/>
            <person name="McGowan J."/>
            <person name="Fitzpatrick D.A."/>
            <person name="Matlin K."/>
        </authorList>
    </citation>
    <scope>NUCLEOTIDE SEQUENCE</scope>
    <source>
        <strain evidence="7">81-436-3</strain>
        <strain evidence="6">83-405-1</strain>
    </source>
</reference>
<keyword evidence="1" id="KW-0963">Cytoplasm</keyword>
<dbReference type="Pfam" id="PF01588">
    <property type="entry name" value="tRNA_bind"/>
    <property type="match status" value="1"/>
</dbReference>
<comment type="caution">
    <text evidence="6">The sequence shown here is derived from an EMBL/GenBank/DDBJ whole genome shotgun (WGS) entry which is preliminary data.</text>
</comment>
<dbReference type="PROSITE" id="PS50886">
    <property type="entry name" value="TRBD"/>
    <property type="match status" value="1"/>
</dbReference>
<dbReference type="PANTHER" id="PTHR11586">
    <property type="entry name" value="TRNA-AMINOACYLATION COFACTOR ARC1 FAMILY MEMBER"/>
    <property type="match status" value="1"/>
</dbReference>
<gene>
    <name evidence="6" type="ORF">KL933_003316</name>
    <name evidence="7" type="ORF">KL946_002954</name>
</gene>
<evidence type="ECO:0000259" key="5">
    <source>
        <dbReference type="PROSITE" id="PS50886"/>
    </source>
</evidence>
<accession>A0AAN6D538</accession>
<keyword evidence="3 4" id="KW-0694">RNA-binding</keyword>
<dbReference type="Gene3D" id="2.40.50.140">
    <property type="entry name" value="Nucleic acid-binding proteins"/>
    <property type="match status" value="1"/>
</dbReference>
<dbReference type="InterPro" id="IPR012340">
    <property type="entry name" value="NA-bd_OB-fold"/>
</dbReference>
<evidence type="ECO:0000256" key="2">
    <source>
        <dbReference type="ARBA" id="ARBA00022555"/>
    </source>
</evidence>
<dbReference type="EMBL" id="JAHLUH010000009">
    <property type="protein sequence ID" value="KAG7726385.1"/>
    <property type="molecule type" value="Genomic_DNA"/>
</dbReference>
<feature type="domain" description="TRNA-binding" evidence="5">
    <location>
        <begin position="27"/>
        <end position="134"/>
    </location>
</feature>
<organism evidence="6 9">
    <name type="scientific">Ogataea haglerorum</name>
    <dbReference type="NCBI Taxonomy" id="1937702"/>
    <lineage>
        <taxon>Eukaryota</taxon>
        <taxon>Fungi</taxon>
        <taxon>Dikarya</taxon>
        <taxon>Ascomycota</taxon>
        <taxon>Saccharomycotina</taxon>
        <taxon>Pichiomycetes</taxon>
        <taxon>Pichiales</taxon>
        <taxon>Pichiaceae</taxon>
        <taxon>Ogataea</taxon>
    </lineage>
</organism>
<dbReference type="GO" id="GO:0004831">
    <property type="term" value="F:tyrosine-tRNA ligase activity"/>
    <property type="evidence" value="ECO:0007669"/>
    <property type="project" value="TreeGrafter"/>
</dbReference>
<evidence type="ECO:0000256" key="1">
    <source>
        <dbReference type="ARBA" id="ARBA00022490"/>
    </source>
</evidence>
<dbReference type="Proteomes" id="UP000738402">
    <property type="component" value="Unassembled WGS sequence"/>
</dbReference>
<keyword evidence="2 4" id="KW-0820">tRNA-binding</keyword>
<dbReference type="SUPFAM" id="SSF50249">
    <property type="entry name" value="Nucleic acid-binding proteins"/>
    <property type="match status" value="1"/>
</dbReference>
<name>A0AAN6D538_9ASCO</name>
<evidence type="ECO:0000313" key="9">
    <source>
        <dbReference type="Proteomes" id="UP000738402"/>
    </source>
</evidence>
<dbReference type="EMBL" id="JAHLUN010000007">
    <property type="protein sequence ID" value="KAG7765087.1"/>
    <property type="molecule type" value="Genomic_DNA"/>
</dbReference>
<proteinExistence type="predicted"/>
<keyword evidence="8" id="KW-1185">Reference proteome</keyword>
<evidence type="ECO:0000313" key="6">
    <source>
        <dbReference type="EMBL" id="KAG7726385.1"/>
    </source>
</evidence>
<evidence type="ECO:0000256" key="3">
    <source>
        <dbReference type="ARBA" id="ARBA00022884"/>
    </source>
</evidence>
<sequence>MSNIWRSKIFHLVRQNSTKAGSSFGVSPQLAELRVGKIIEVRKHENADRLYVSKVQLAEHPQSPKFVQVCSGLVDYIPIETMLHSRVCLVTNLKPSKMRGVMSEAMLLAATNADNSEAEIVDAPEGVPLGTLLYFEGHKNEHESFARLSSSQWKSIAENLHTDSNGNVVFGNERPSLLRSEINDDPCTVQTLTNCKVH</sequence>
<dbReference type="PANTHER" id="PTHR11586:SF43">
    <property type="entry name" value="TYROSINE--TRNA LIGASE, CYTOPLASMIC"/>
    <property type="match status" value="1"/>
</dbReference>
<dbReference type="Proteomes" id="UP000697297">
    <property type="component" value="Unassembled WGS sequence"/>
</dbReference>
<evidence type="ECO:0000313" key="7">
    <source>
        <dbReference type="EMBL" id="KAG7765087.1"/>
    </source>
</evidence>
<dbReference type="AlphaFoldDB" id="A0AAN6D538"/>
<protein>
    <recommendedName>
        <fullName evidence="5">tRNA-binding domain-containing protein</fullName>
    </recommendedName>
</protein>